<reference evidence="1" key="2">
    <citation type="submission" date="2021-04" db="EMBL/GenBank/DDBJ databases">
        <authorList>
            <person name="Gilroy R."/>
        </authorList>
    </citation>
    <scope>NUCLEOTIDE SEQUENCE</scope>
    <source>
        <strain evidence="1">ChiHecec2B26-446</strain>
    </source>
</reference>
<sequence>MITLTESASKLLTEYFKTLEKRPIRVYAIPGGCKGPMLIIALDEAHEEYDEIEEKDGFCFCMARELKEMVREVTIDAGSTGFTCTPLVPLPNSGGCSSCSGSCSGCH</sequence>
<accession>A0A9D1TQ08</accession>
<gene>
    <name evidence="1" type="ORF">H9894_02210</name>
</gene>
<dbReference type="AlphaFoldDB" id="A0A9D1TQ08"/>
<evidence type="ECO:0000313" key="2">
    <source>
        <dbReference type="Proteomes" id="UP000886752"/>
    </source>
</evidence>
<comment type="caution">
    <text evidence="1">The sequence shown here is derived from an EMBL/GenBank/DDBJ whole genome shotgun (WGS) entry which is preliminary data.</text>
</comment>
<name>A0A9D1TQ08_9BACT</name>
<dbReference type="Gene3D" id="2.60.300.12">
    <property type="entry name" value="HesB-like domain"/>
    <property type="match status" value="1"/>
</dbReference>
<organism evidence="1 2">
    <name type="scientific">Candidatus Desulfovibrio intestinipullorum</name>
    <dbReference type="NCBI Taxonomy" id="2838536"/>
    <lineage>
        <taxon>Bacteria</taxon>
        <taxon>Pseudomonadati</taxon>
        <taxon>Thermodesulfobacteriota</taxon>
        <taxon>Desulfovibrionia</taxon>
        <taxon>Desulfovibrionales</taxon>
        <taxon>Desulfovibrionaceae</taxon>
        <taxon>Desulfovibrio</taxon>
    </lineage>
</organism>
<dbReference type="InterPro" id="IPR035903">
    <property type="entry name" value="HesB-like_dom_sf"/>
</dbReference>
<evidence type="ECO:0000313" key="1">
    <source>
        <dbReference type="EMBL" id="HIV99990.1"/>
    </source>
</evidence>
<dbReference type="Proteomes" id="UP000886752">
    <property type="component" value="Unassembled WGS sequence"/>
</dbReference>
<reference evidence="1" key="1">
    <citation type="journal article" date="2021" name="PeerJ">
        <title>Extensive microbial diversity within the chicken gut microbiome revealed by metagenomics and culture.</title>
        <authorList>
            <person name="Gilroy R."/>
            <person name="Ravi A."/>
            <person name="Getino M."/>
            <person name="Pursley I."/>
            <person name="Horton D.L."/>
            <person name="Alikhan N.F."/>
            <person name="Baker D."/>
            <person name="Gharbi K."/>
            <person name="Hall N."/>
            <person name="Watson M."/>
            <person name="Adriaenssens E.M."/>
            <person name="Foster-Nyarko E."/>
            <person name="Jarju S."/>
            <person name="Secka A."/>
            <person name="Antonio M."/>
            <person name="Oren A."/>
            <person name="Chaudhuri R.R."/>
            <person name="La Ragione R."/>
            <person name="Hildebrand F."/>
            <person name="Pallen M.J."/>
        </authorList>
    </citation>
    <scope>NUCLEOTIDE SEQUENCE</scope>
    <source>
        <strain evidence="1">ChiHecec2B26-446</strain>
    </source>
</reference>
<dbReference type="SUPFAM" id="SSF89360">
    <property type="entry name" value="HesB-like domain"/>
    <property type="match status" value="1"/>
</dbReference>
<protein>
    <submittedName>
        <fullName evidence="1">IscA/HesB family protein</fullName>
    </submittedName>
</protein>
<proteinExistence type="predicted"/>
<dbReference type="EMBL" id="DXHV01000026">
    <property type="protein sequence ID" value="HIV99990.1"/>
    <property type="molecule type" value="Genomic_DNA"/>
</dbReference>